<dbReference type="RefSeq" id="WP_150696117.1">
    <property type="nucleotide sequence ID" value="NZ_CABPRZ010000004.1"/>
</dbReference>
<accession>A0A5E4T6Q3</accession>
<proteinExistence type="predicted"/>
<dbReference type="InterPro" id="IPR019658">
    <property type="entry name" value="DUF2515"/>
</dbReference>
<reference evidence="1 2" key="1">
    <citation type="submission" date="2019-08" db="EMBL/GenBank/DDBJ databases">
        <authorList>
            <person name="Peeters C."/>
        </authorList>
    </citation>
    <scope>NUCLEOTIDE SEQUENCE [LARGE SCALE GENOMIC DNA]</scope>
    <source>
        <strain evidence="1 2">LMG 30175</strain>
    </source>
</reference>
<dbReference type="Pfam" id="PF10720">
    <property type="entry name" value="DUF2515"/>
    <property type="match status" value="1"/>
</dbReference>
<dbReference type="EMBL" id="CABPRZ010000004">
    <property type="protein sequence ID" value="VVD83141.1"/>
    <property type="molecule type" value="Genomic_DNA"/>
</dbReference>
<keyword evidence="2" id="KW-1185">Reference proteome</keyword>
<dbReference type="OrthoDB" id="143720at2"/>
<name>A0A5E4T6Q3_9BURK</name>
<evidence type="ECO:0000313" key="1">
    <source>
        <dbReference type="EMBL" id="VVD83141.1"/>
    </source>
</evidence>
<sequence>MSKCANKQCGLCYPKGAQEPEKKEVPFDCVQAWHFYQKKAEAIVAEHDPIARNRRINAAYAQLWLDDPRFQWAGLAAFASKQVGCGLIHAAGMVANSNRQRDAHQAWMRQSSALERMSPFASPRMPMHDQGAGGASAFAYEMLTKGNTALFLDIWPLHIFYQKYGLQRFKSCLEKRAQLEGQVVWPFGKEVTFGKLSADIVEGFEAIDAGNIHGGVKALATHEQLNILQPAMYDNVRFATLMRSNQFFWVTNFPTGFSQEIQLTLSNECKSERDDDPRHVGFSKSRFANLANGEERMKFVLRAADQFDWLLRDPLRRHDVGNALSGVARGRN</sequence>
<gene>
    <name evidence="1" type="ORF">PTE30175_01159</name>
</gene>
<protein>
    <submittedName>
        <fullName evidence="1">Uncharacterized protein</fullName>
    </submittedName>
</protein>
<dbReference type="AlphaFoldDB" id="A0A5E4T6Q3"/>
<dbReference type="Proteomes" id="UP000414233">
    <property type="component" value="Unassembled WGS sequence"/>
</dbReference>
<evidence type="ECO:0000313" key="2">
    <source>
        <dbReference type="Proteomes" id="UP000414233"/>
    </source>
</evidence>
<organism evidence="1 2">
    <name type="scientific">Pandoraea terrae</name>
    <dbReference type="NCBI Taxonomy" id="1537710"/>
    <lineage>
        <taxon>Bacteria</taxon>
        <taxon>Pseudomonadati</taxon>
        <taxon>Pseudomonadota</taxon>
        <taxon>Betaproteobacteria</taxon>
        <taxon>Burkholderiales</taxon>
        <taxon>Burkholderiaceae</taxon>
        <taxon>Pandoraea</taxon>
    </lineage>
</organism>